<name>A0AAN7HCL2_9PEZI</name>
<accession>A0AAN7HCL2</accession>
<protein>
    <submittedName>
        <fullName evidence="2">Uncharacterized protein</fullName>
    </submittedName>
</protein>
<proteinExistence type="predicted"/>
<dbReference type="Proteomes" id="UP001303760">
    <property type="component" value="Unassembled WGS sequence"/>
</dbReference>
<keyword evidence="3" id="KW-1185">Reference proteome</keyword>
<reference evidence="2" key="1">
    <citation type="journal article" date="2023" name="Mol. Phylogenet. Evol.">
        <title>Genome-scale phylogeny and comparative genomics of the fungal order Sordariales.</title>
        <authorList>
            <person name="Hensen N."/>
            <person name="Bonometti L."/>
            <person name="Westerberg I."/>
            <person name="Brannstrom I.O."/>
            <person name="Guillou S."/>
            <person name="Cros-Aarteil S."/>
            <person name="Calhoun S."/>
            <person name="Haridas S."/>
            <person name="Kuo A."/>
            <person name="Mondo S."/>
            <person name="Pangilinan J."/>
            <person name="Riley R."/>
            <person name="LaButti K."/>
            <person name="Andreopoulos B."/>
            <person name="Lipzen A."/>
            <person name="Chen C."/>
            <person name="Yan M."/>
            <person name="Daum C."/>
            <person name="Ng V."/>
            <person name="Clum A."/>
            <person name="Steindorff A."/>
            <person name="Ohm R.A."/>
            <person name="Martin F."/>
            <person name="Silar P."/>
            <person name="Natvig D.O."/>
            <person name="Lalanne C."/>
            <person name="Gautier V."/>
            <person name="Ament-Velasquez S.L."/>
            <person name="Kruys A."/>
            <person name="Hutchinson M.I."/>
            <person name="Powell A.J."/>
            <person name="Barry K."/>
            <person name="Miller A.N."/>
            <person name="Grigoriev I.V."/>
            <person name="Debuchy R."/>
            <person name="Gladieux P."/>
            <person name="Hiltunen Thoren M."/>
            <person name="Johannesson H."/>
        </authorList>
    </citation>
    <scope>NUCLEOTIDE SEQUENCE</scope>
    <source>
        <strain evidence="2">CBS 532.94</strain>
    </source>
</reference>
<reference evidence="2" key="2">
    <citation type="submission" date="2023-05" db="EMBL/GenBank/DDBJ databases">
        <authorList>
            <consortium name="Lawrence Berkeley National Laboratory"/>
            <person name="Steindorff A."/>
            <person name="Hensen N."/>
            <person name="Bonometti L."/>
            <person name="Westerberg I."/>
            <person name="Brannstrom I.O."/>
            <person name="Guillou S."/>
            <person name="Cros-Aarteil S."/>
            <person name="Calhoun S."/>
            <person name="Haridas S."/>
            <person name="Kuo A."/>
            <person name="Mondo S."/>
            <person name="Pangilinan J."/>
            <person name="Riley R."/>
            <person name="Labutti K."/>
            <person name="Andreopoulos B."/>
            <person name="Lipzen A."/>
            <person name="Chen C."/>
            <person name="Yanf M."/>
            <person name="Daum C."/>
            <person name="Ng V."/>
            <person name="Clum A."/>
            <person name="Ohm R."/>
            <person name="Martin F."/>
            <person name="Silar P."/>
            <person name="Natvig D."/>
            <person name="Lalanne C."/>
            <person name="Gautier V."/>
            <person name="Ament-Velasquez S.L."/>
            <person name="Kruys A."/>
            <person name="Hutchinson M.I."/>
            <person name="Powell A.J."/>
            <person name="Barry K."/>
            <person name="Miller A.N."/>
            <person name="Grigoriev I.V."/>
            <person name="Debuchy R."/>
            <person name="Gladieux P."/>
            <person name="Thoren M.H."/>
            <person name="Johannesson H."/>
        </authorList>
    </citation>
    <scope>NUCLEOTIDE SEQUENCE</scope>
    <source>
        <strain evidence="2">CBS 532.94</strain>
    </source>
</reference>
<comment type="caution">
    <text evidence="2">The sequence shown here is derived from an EMBL/GenBank/DDBJ whole genome shotgun (WGS) entry which is preliminary data.</text>
</comment>
<sequence>MPSSRRRAAKSPTPRSGVAPEILHQLGRAVLSYSLKKLSEPKPQSRHRDPSSRRSSSHSKKREASSTSKRGSSSRDMPRSDSSSSDDLHGLISQLAVGAVAFGVRHFVRRKREAKREAAAAAAAQASTTERGVARGPDAAIDGELSAALDSVTRELQRAAESIRRLAYSAPPSHRDCEVRDALAADAERLSGSLANMQASIHNMRNLYPGLDRGKPASRGRRGRERGEAAERAEEVGVAATAGKRDARREGRRSRKSGMEEVRNLREHVVQREPDRFRDRPRGSSHLSRWEEDLELRKGRRRP</sequence>
<evidence type="ECO:0000313" key="3">
    <source>
        <dbReference type="Proteomes" id="UP001303760"/>
    </source>
</evidence>
<feature type="compositionally biased region" description="Low complexity" evidence="1">
    <location>
        <begin position="65"/>
        <end position="85"/>
    </location>
</feature>
<organism evidence="2 3">
    <name type="scientific">Achaetomium macrosporum</name>
    <dbReference type="NCBI Taxonomy" id="79813"/>
    <lineage>
        <taxon>Eukaryota</taxon>
        <taxon>Fungi</taxon>
        <taxon>Dikarya</taxon>
        <taxon>Ascomycota</taxon>
        <taxon>Pezizomycotina</taxon>
        <taxon>Sordariomycetes</taxon>
        <taxon>Sordariomycetidae</taxon>
        <taxon>Sordariales</taxon>
        <taxon>Chaetomiaceae</taxon>
        <taxon>Achaetomium</taxon>
    </lineage>
</organism>
<dbReference type="AlphaFoldDB" id="A0AAN7HCL2"/>
<feature type="compositionally biased region" description="Basic and acidic residues" evidence="1">
    <location>
        <begin position="225"/>
        <end position="235"/>
    </location>
</feature>
<dbReference type="EMBL" id="MU860198">
    <property type="protein sequence ID" value="KAK4236345.1"/>
    <property type="molecule type" value="Genomic_DNA"/>
</dbReference>
<evidence type="ECO:0000256" key="1">
    <source>
        <dbReference type="SAM" id="MobiDB-lite"/>
    </source>
</evidence>
<feature type="region of interest" description="Disordered" evidence="1">
    <location>
        <begin position="206"/>
        <end position="303"/>
    </location>
</feature>
<gene>
    <name evidence="2" type="ORF">C8A03DRAFT_16997</name>
</gene>
<feature type="compositionally biased region" description="Basic and acidic residues" evidence="1">
    <location>
        <begin position="257"/>
        <end position="297"/>
    </location>
</feature>
<evidence type="ECO:0000313" key="2">
    <source>
        <dbReference type="EMBL" id="KAK4236345.1"/>
    </source>
</evidence>
<feature type="region of interest" description="Disordered" evidence="1">
    <location>
        <begin position="1"/>
        <end position="87"/>
    </location>
</feature>